<accession>A0A4D7C5R9</accession>
<evidence type="ECO:0000313" key="3">
    <source>
        <dbReference type="EMBL" id="QCI78985.1"/>
    </source>
</evidence>
<dbReference type="SUPFAM" id="SSF52980">
    <property type="entry name" value="Restriction endonuclease-like"/>
    <property type="match status" value="1"/>
</dbReference>
<dbReference type="GO" id="GO:0003676">
    <property type="term" value="F:nucleic acid binding"/>
    <property type="evidence" value="ECO:0007669"/>
    <property type="project" value="InterPro"/>
</dbReference>
<proteinExistence type="inferred from homology"/>
<reference evidence="4" key="1">
    <citation type="submission" date="2019-04" db="EMBL/GenBank/DDBJ databases">
        <title>Complete genome sequence of Sphingomonas sp. W1-2-3.</title>
        <authorList>
            <person name="Im W.T."/>
        </authorList>
    </citation>
    <scope>NUCLEOTIDE SEQUENCE [LARGE SCALE GENOMIC DNA]</scope>
    <source>
        <strain evidence="4">W1-2-3</strain>
    </source>
</reference>
<dbReference type="EMBL" id="CP039704">
    <property type="protein sequence ID" value="QCI78985.1"/>
    <property type="molecule type" value="Genomic_DNA"/>
</dbReference>
<evidence type="ECO:0000256" key="2">
    <source>
        <dbReference type="HAMAP-Rule" id="MF_00048"/>
    </source>
</evidence>
<keyword evidence="4" id="KW-1185">Reference proteome</keyword>
<dbReference type="Proteomes" id="UP000298714">
    <property type="component" value="Chromosome"/>
</dbReference>
<evidence type="ECO:0000256" key="1">
    <source>
        <dbReference type="ARBA" id="ARBA00006738"/>
    </source>
</evidence>
<dbReference type="Pfam" id="PF02021">
    <property type="entry name" value="UPF0102"/>
    <property type="match status" value="1"/>
</dbReference>
<organism evidence="3 4">
    <name type="scientific">Hankyongella ginsenosidimutans</name>
    <dbReference type="NCBI Taxonomy" id="1763828"/>
    <lineage>
        <taxon>Bacteria</taxon>
        <taxon>Pseudomonadati</taxon>
        <taxon>Pseudomonadota</taxon>
        <taxon>Alphaproteobacteria</taxon>
        <taxon>Sphingomonadales</taxon>
        <taxon>Sphingomonadaceae</taxon>
        <taxon>Hankyongella</taxon>
    </lineage>
</organism>
<comment type="similarity">
    <text evidence="1 2">Belongs to the UPF0102 family.</text>
</comment>
<dbReference type="Gene3D" id="3.40.1350.10">
    <property type="match status" value="1"/>
</dbReference>
<name>A0A4D7C5R9_9SPHN</name>
<dbReference type="NCBIfam" id="NF009151">
    <property type="entry name" value="PRK12497.1-5"/>
    <property type="match status" value="1"/>
</dbReference>
<evidence type="ECO:0000313" key="4">
    <source>
        <dbReference type="Proteomes" id="UP000298714"/>
    </source>
</evidence>
<dbReference type="InterPro" id="IPR011856">
    <property type="entry name" value="tRNA_endonuc-like_dom_sf"/>
</dbReference>
<gene>
    <name evidence="3" type="ORF">E6W36_03495</name>
</gene>
<dbReference type="AlphaFoldDB" id="A0A4D7C5R9"/>
<dbReference type="KEGG" id="hgn:E6W36_03495"/>
<dbReference type="PANTHER" id="PTHR34039:SF1">
    <property type="entry name" value="UPF0102 PROTEIN YRAN"/>
    <property type="match status" value="1"/>
</dbReference>
<sequence>MTRKAAERWGRRGEDLACLWLCLKGYAVLARRVATPVGEVDIVARRGRTTVFVEVKARPSLDQAAAALTPRGMARVCRAAQLLAARYGTNADFMRVDAILVAPNRFPRHLRNVVLEGA</sequence>
<dbReference type="PANTHER" id="PTHR34039">
    <property type="entry name" value="UPF0102 PROTEIN YRAN"/>
    <property type="match status" value="1"/>
</dbReference>
<dbReference type="RefSeq" id="WP_222873782.1">
    <property type="nucleotide sequence ID" value="NZ_CP039704.1"/>
</dbReference>
<dbReference type="InterPro" id="IPR003509">
    <property type="entry name" value="UPF0102_YraN-like"/>
</dbReference>
<dbReference type="HAMAP" id="MF_00048">
    <property type="entry name" value="UPF0102"/>
    <property type="match status" value="1"/>
</dbReference>
<dbReference type="InterPro" id="IPR011335">
    <property type="entry name" value="Restrct_endonuc-II-like"/>
</dbReference>
<protein>
    <recommendedName>
        <fullName evidence="2">UPF0102 protein E6W36_03495</fullName>
    </recommendedName>
</protein>